<dbReference type="InterPro" id="IPR036404">
    <property type="entry name" value="Jacalin-like_lectin_dom_sf"/>
</dbReference>
<evidence type="ECO:0000313" key="5">
    <source>
        <dbReference type="EMBL" id="KAL1192058.1"/>
    </source>
</evidence>
<accession>A0ABD0ZBK5</accession>
<keyword evidence="6" id="KW-1185">Reference proteome</keyword>
<keyword evidence="3" id="KW-0677">Repeat</keyword>
<protein>
    <submittedName>
        <fullName evidence="5">Jacalin-related lectin 17</fullName>
    </submittedName>
</protein>
<dbReference type="EMBL" id="JBANAX010000833">
    <property type="protein sequence ID" value="KAL1192058.1"/>
    <property type="molecule type" value="Genomic_DNA"/>
</dbReference>
<reference evidence="5 6" key="1">
    <citation type="submission" date="2024-04" db="EMBL/GenBank/DDBJ databases">
        <title>Genome assembly C_amara_ONT_v2.</title>
        <authorList>
            <person name="Yant L."/>
            <person name="Moore C."/>
            <person name="Slenker M."/>
        </authorList>
    </citation>
    <scope>NUCLEOTIDE SEQUENCE [LARGE SCALE GENOMIC DNA]</scope>
    <source>
        <tissue evidence="5">Leaf</tissue>
    </source>
</reference>
<dbReference type="PANTHER" id="PTHR47293:SF11">
    <property type="entry name" value="JACALIN-RELATED LECTIN 12-RELATED"/>
    <property type="match status" value="1"/>
</dbReference>
<evidence type="ECO:0000256" key="2">
    <source>
        <dbReference type="ARBA" id="ARBA00022734"/>
    </source>
</evidence>
<dbReference type="SUPFAM" id="SSF51101">
    <property type="entry name" value="Mannose-binding lectins"/>
    <property type="match status" value="2"/>
</dbReference>
<dbReference type="Gene3D" id="2.100.10.30">
    <property type="entry name" value="Jacalin-like lectin domain"/>
    <property type="match status" value="2"/>
</dbReference>
<dbReference type="AlphaFoldDB" id="A0ABD0ZBK5"/>
<gene>
    <name evidence="5" type="ORF">V5N11_029957</name>
</gene>
<dbReference type="GO" id="GO:0030246">
    <property type="term" value="F:carbohydrate binding"/>
    <property type="evidence" value="ECO:0007669"/>
    <property type="project" value="UniProtKB-KW"/>
</dbReference>
<name>A0ABD0ZBK5_CARAN</name>
<dbReference type="PANTHER" id="PTHR47293">
    <property type="entry name" value="JACALIN-RELATED LECTIN 3"/>
    <property type="match status" value="1"/>
</dbReference>
<evidence type="ECO:0000313" key="6">
    <source>
        <dbReference type="Proteomes" id="UP001558713"/>
    </source>
</evidence>
<dbReference type="SMART" id="SM00915">
    <property type="entry name" value="Jacalin"/>
    <property type="match status" value="1"/>
</dbReference>
<organism evidence="5 6">
    <name type="scientific">Cardamine amara subsp. amara</name>
    <dbReference type="NCBI Taxonomy" id="228776"/>
    <lineage>
        <taxon>Eukaryota</taxon>
        <taxon>Viridiplantae</taxon>
        <taxon>Streptophyta</taxon>
        <taxon>Embryophyta</taxon>
        <taxon>Tracheophyta</taxon>
        <taxon>Spermatophyta</taxon>
        <taxon>Magnoliopsida</taxon>
        <taxon>eudicotyledons</taxon>
        <taxon>Gunneridae</taxon>
        <taxon>Pentapetalae</taxon>
        <taxon>rosids</taxon>
        <taxon>malvids</taxon>
        <taxon>Brassicales</taxon>
        <taxon>Brassicaceae</taxon>
        <taxon>Cardamineae</taxon>
        <taxon>Cardamine</taxon>
    </lineage>
</organism>
<evidence type="ECO:0000256" key="1">
    <source>
        <dbReference type="ARBA" id="ARBA00006568"/>
    </source>
</evidence>
<keyword evidence="2" id="KW-0430">Lectin</keyword>
<comment type="similarity">
    <text evidence="1">Belongs to the jacalin lectin family.</text>
</comment>
<comment type="caution">
    <text evidence="5">The sequence shown here is derived from an EMBL/GenBank/DDBJ whole genome shotgun (WGS) entry which is preliminary data.</text>
</comment>
<evidence type="ECO:0000256" key="3">
    <source>
        <dbReference type="ARBA" id="ARBA00022737"/>
    </source>
</evidence>
<dbReference type="Proteomes" id="UP001558713">
    <property type="component" value="Unassembled WGS sequence"/>
</dbReference>
<feature type="domain" description="Jacalin-type lectin" evidence="4">
    <location>
        <begin position="167"/>
        <end position="244"/>
    </location>
</feature>
<proteinExistence type="inferred from homology"/>
<feature type="domain" description="Jacalin-type lectin" evidence="4">
    <location>
        <begin position="24"/>
        <end position="162"/>
    </location>
</feature>
<dbReference type="Pfam" id="PF01419">
    <property type="entry name" value="Jacalin"/>
    <property type="match status" value="2"/>
</dbReference>
<sequence length="244" mass="28039">MELPPYTSTLSEHTSRGLLQLEWKQKVEKEAKNGTMETTMKMLKKYMYEVFVMVYNNTSSSIMSRMDNLYMGQPMVSDKGFTETFEINHLDKEYLVSVEGYYDEADCGVIQGIQFKTNLKTSELMGDDKGRKFSLAAYGNKIIRFHGYAEKNLNSLGAYFTTSSSNITKLEPRGTTYSGTPWDDGSFVGVRKVNLFYDNNYVRCVKFDYEYRGKVEKREHGILHGQEGEVIIPTTLNIRRLVCV</sequence>
<dbReference type="PROSITE" id="PS51752">
    <property type="entry name" value="JACALIN_LECTIN"/>
    <property type="match status" value="2"/>
</dbReference>
<dbReference type="InterPro" id="IPR001229">
    <property type="entry name" value="Jacalin-like_lectin_dom"/>
</dbReference>
<evidence type="ECO:0000259" key="4">
    <source>
        <dbReference type="PROSITE" id="PS51752"/>
    </source>
</evidence>